<accession>A0A6A6DZD5</accession>
<keyword evidence="1" id="KW-0436">Ligase</keyword>
<evidence type="ECO:0000313" key="6">
    <source>
        <dbReference type="EMBL" id="KAF2184924.1"/>
    </source>
</evidence>
<dbReference type="InterPro" id="IPR013815">
    <property type="entry name" value="ATP_grasp_subdomain_1"/>
</dbReference>
<evidence type="ECO:0000256" key="1">
    <source>
        <dbReference type="ARBA" id="ARBA00022598"/>
    </source>
</evidence>
<evidence type="ECO:0000313" key="7">
    <source>
        <dbReference type="Proteomes" id="UP000800200"/>
    </source>
</evidence>
<keyword evidence="3 4" id="KW-0067">ATP-binding</keyword>
<dbReference type="GO" id="GO:0005524">
    <property type="term" value="F:ATP binding"/>
    <property type="evidence" value="ECO:0007669"/>
    <property type="project" value="UniProtKB-UniRule"/>
</dbReference>
<dbReference type="GO" id="GO:0016874">
    <property type="term" value="F:ligase activity"/>
    <property type="evidence" value="ECO:0007669"/>
    <property type="project" value="UniProtKB-KW"/>
</dbReference>
<dbReference type="PANTHER" id="PTHR43585:SF2">
    <property type="entry name" value="ATP-GRASP ENZYME FSQD"/>
    <property type="match status" value="1"/>
</dbReference>
<proteinExistence type="predicted"/>
<dbReference type="AlphaFoldDB" id="A0A6A6DZD5"/>
<keyword evidence="7" id="KW-1185">Reference proteome</keyword>
<evidence type="ECO:0000259" key="5">
    <source>
        <dbReference type="PROSITE" id="PS50975"/>
    </source>
</evidence>
<evidence type="ECO:0000256" key="2">
    <source>
        <dbReference type="ARBA" id="ARBA00022741"/>
    </source>
</evidence>
<dbReference type="EMBL" id="ML994636">
    <property type="protein sequence ID" value="KAF2184924.1"/>
    <property type="molecule type" value="Genomic_DNA"/>
</dbReference>
<dbReference type="Pfam" id="PF13535">
    <property type="entry name" value="ATP-grasp_4"/>
    <property type="match status" value="1"/>
</dbReference>
<feature type="domain" description="ATP-grasp" evidence="5">
    <location>
        <begin position="328"/>
        <end position="569"/>
    </location>
</feature>
<gene>
    <name evidence="6" type="ORF">K469DRAFT_727079</name>
</gene>
<dbReference type="Gene3D" id="3.30.470.20">
    <property type="entry name" value="ATP-grasp fold, B domain"/>
    <property type="match status" value="1"/>
</dbReference>
<dbReference type="Proteomes" id="UP000800200">
    <property type="component" value="Unassembled WGS sequence"/>
</dbReference>
<protein>
    <recommendedName>
        <fullName evidence="5">ATP-grasp domain-containing protein</fullName>
    </recommendedName>
</protein>
<dbReference type="PROSITE" id="PS50975">
    <property type="entry name" value="ATP_GRASP"/>
    <property type="match status" value="1"/>
</dbReference>
<name>A0A6A6DZD5_9PEZI</name>
<evidence type="ECO:0000256" key="3">
    <source>
        <dbReference type="ARBA" id="ARBA00022840"/>
    </source>
</evidence>
<organism evidence="6 7">
    <name type="scientific">Zopfia rhizophila CBS 207.26</name>
    <dbReference type="NCBI Taxonomy" id="1314779"/>
    <lineage>
        <taxon>Eukaryota</taxon>
        <taxon>Fungi</taxon>
        <taxon>Dikarya</taxon>
        <taxon>Ascomycota</taxon>
        <taxon>Pezizomycotina</taxon>
        <taxon>Dothideomycetes</taxon>
        <taxon>Dothideomycetes incertae sedis</taxon>
        <taxon>Zopfiaceae</taxon>
        <taxon>Zopfia</taxon>
    </lineage>
</organism>
<dbReference type="InterPro" id="IPR052032">
    <property type="entry name" value="ATP-dep_AA_Ligase"/>
</dbReference>
<evidence type="ECO:0000256" key="4">
    <source>
        <dbReference type="PROSITE-ProRule" id="PRU00409"/>
    </source>
</evidence>
<dbReference type="OrthoDB" id="434648at2759"/>
<dbReference type="Gene3D" id="3.40.50.20">
    <property type="match status" value="1"/>
</dbReference>
<dbReference type="SUPFAM" id="SSF56059">
    <property type="entry name" value="Glutathione synthetase ATP-binding domain-like"/>
    <property type="match status" value="1"/>
</dbReference>
<dbReference type="PANTHER" id="PTHR43585">
    <property type="entry name" value="FUMIPYRROLE BIOSYNTHESIS PROTEIN C"/>
    <property type="match status" value="1"/>
</dbReference>
<reference evidence="6" key="1">
    <citation type="journal article" date="2020" name="Stud. Mycol.">
        <title>101 Dothideomycetes genomes: a test case for predicting lifestyles and emergence of pathogens.</title>
        <authorList>
            <person name="Haridas S."/>
            <person name="Albert R."/>
            <person name="Binder M."/>
            <person name="Bloem J."/>
            <person name="Labutti K."/>
            <person name="Salamov A."/>
            <person name="Andreopoulos B."/>
            <person name="Baker S."/>
            <person name="Barry K."/>
            <person name="Bills G."/>
            <person name="Bluhm B."/>
            <person name="Cannon C."/>
            <person name="Castanera R."/>
            <person name="Culley D."/>
            <person name="Daum C."/>
            <person name="Ezra D."/>
            <person name="Gonzalez J."/>
            <person name="Henrissat B."/>
            <person name="Kuo A."/>
            <person name="Liang C."/>
            <person name="Lipzen A."/>
            <person name="Lutzoni F."/>
            <person name="Magnuson J."/>
            <person name="Mondo S."/>
            <person name="Nolan M."/>
            <person name="Ohm R."/>
            <person name="Pangilinan J."/>
            <person name="Park H.-J."/>
            <person name="Ramirez L."/>
            <person name="Alfaro M."/>
            <person name="Sun H."/>
            <person name="Tritt A."/>
            <person name="Yoshinaga Y."/>
            <person name="Zwiers L.-H."/>
            <person name="Turgeon B."/>
            <person name="Goodwin S."/>
            <person name="Spatafora J."/>
            <person name="Crous P."/>
            <person name="Grigoriev I."/>
        </authorList>
    </citation>
    <scope>NUCLEOTIDE SEQUENCE</scope>
    <source>
        <strain evidence="6">CBS 207.26</strain>
    </source>
</reference>
<dbReference type="Pfam" id="PF18130">
    <property type="entry name" value="ATPgrasp_N"/>
    <property type="match status" value="1"/>
</dbReference>
<dbReference type="InterPro" id="IPR041472">
    <property type="entry name" value="BL00235/CARNS1_N"/>
</dbReference>
<sequence>MLDAFYASVDGREPRLYSFAWRANAAPESFVIQSAGLVIVRLPDDAQAHQHVPTFTWPQMLRSGLELGDGRSDIRTFLDQALREHDSTPAPMAVKLIMPKVSGYVAQSNIIQTRLHNCAHVESVAGFLRPGERIESFTTFTAPRSGKVALISQLYDLLTAAIGAVSAVRNTTPGPESPWQVLDSLEHEFQNRLGLQFLMPEPVPRKRVGLVQCLDYRMSLELLLHLNMDLVVFDEPGACMEDPGSPLAHLRVSFHPIDLNPDDGFVQRLYLAARDQRLDGLTSRFDAIFEKVAQVAELLELPTPAPLAMAIATNKYLTRITCTQPDHDAGDHDQDGPRCQAICVKSRQELEERLKGPEKPLQIPYPVVVKPTNGWGSYGVAKAVNETELLADVEWAAGYIIGFVNSEVMIEPYCNGPEVDINLAMWNGQVTFFDVCDNAPTAGDLDEVTGSGRKDFQEGLFMYPSQLPASEQAMVCQYIRECILRMGFRTGVFHCEARVRDSSMHYVRQSGSGIIDLEAKPATAAATAGTQPSVFLLEINARAPGYVGLYASAWTYGVDLWGLHMLHCAGDEARFRALSVPFANGAQHDSAVLLIMPEKRGILRSGDPRPRLRREKPELAACVPLCLNYFQVGQQVTPPDDTENCFTSVMVVESKRGRADLMRTVEEVRLEWTPVIG</sequence>
<dbReference type="GO" id="GO:0046872">
    <property type="term" value="F:metal ion binding"/>
    <property type="evidence" value="ECO:0007669"/>
    <property type="project" value="InterPro"/>
</dbReference>
<keyword evidence="2 4" id="KW-0547">Nucleotide-binding</keyword>
<dbReference type="InterPro" id="IPR011761">
    <property type="entry name" value="ATP-grasp"/>
</dbReference>
<dbReference type="Gene3D" id="3.30.1490.20">
    <property type="entry name" value="ATP-grasp fold, A domain"/>
    <property type="match status" value="1"/>
</dbReference>